<dbReference type="Gene3D" id="3.30.559.10">
    <property type="entry name" value="Chloramphenicol acetyltransferase-like domain"/>
    <property type="match status" value="1"/>
</dbReference>
<dbReference type="GO" id="GO:0003824">
    <property type="term" value="F:catalytic activity"/>
    <property type="evidence" value="ECO:0007669"/>
    <property type="project" value="InterPro"/>
</dbReference>
<dbReference type="PANTHER" id="PTHR45527:SF1">
    <property type="entry name" value="FATTY ACID SYNTHASE"/>
    <property type="match status" value="1"/>
</dbReference>
<gene>
    <name evidence="3" type="ORF">E1261_01780</name>
</gene>
<evidence type="ECO:0000313" key="3">
    <source>
        <dbReference type="EMBL" id="TDC35285.1"/>
    </source>
</evidence>
<proteinExistence type="predicted"/>
<protein>
    <recommendedName>
        <fullName evidence="2">Condensation domain-containing protein</fullName>
    </recommendedName>
</protein>
<dbReference type="Gene3D" id="3.30.559.30">
    <property type="entry name" value="Nonribosomal peptide synthetase, condensation domain"/>
    <property type="match status" value="1"/>
</dbReference>
<dbReference type="PANTHER" id="PTHR45527">
    <property type="entry name" value="NONRIBOSOMAL PEPTIDE SYNTHETASE"/>
    <property type="match status" value="1"/>
</dbReference>
<dbReference type="GO" id="GO:0008610">
    <property type="term" value="P:lipid biosynthetic process"/>
    <property type="evidence" value="ECO:0007669"/>
    <property type="project" value="UniProtKB-ARBA"/>
</dbReference>
<dbReference type="Pfam" id="PF00668">
    <property type="entry name" value="Condensation"/>
    <property type="match status" value="1"/>
</dbReference>
<dbReference type="GO" id="GO:0044550">
    <property type="term" value="P:secondary metabolite biosynthetic process"/>
    <property type="evidence" value="ECO:0007669"/>
    <property type="project" value="TreeGrafter"/>
</dbReference>
<dbReference type="EMBL" id="SMKA01000003">
    <property type="protein sequence ID" value="TDC35285.1"/>
    <property type="molecule type" value="Genomic_DNA"/>
</dbReference>
<evidence type="ECO:0000313" key="4">
    <source>
        <dbReference type="Proteomes" id="UP000295075"/>
    </source>
</evidence>
<reference evidence="3 4" key="1">
    <citation type="submission" date="2019-03" db="EMBL/GenBank/DDBJ databases">
        <title>Draft genome sequences of novel Actinobacteria.</title>
        <authorList>
            <person name="Sahin N."/>
            <person name="Ay H."/>
            <person name="Saygin H."/>
        </authorList>
    </citation>
    <scope>NUCLEOTIDE SEQUENCE [LARGE SCALE GENOMIC DNA]</scope>
    <source>
        <strain evidence="3 4">JCM 30547</strain>
    </source>
</reference>
<dbReference type="Proteomes" id="UP000295075">
    <property type="component" value="Unassembled WGS sequence"/>
</dbReference>
<evidence type="ECO:0000259" key="2">
    <source>
        <dbReference type="Pfam" id="PF00668"/>
    </source>
</evidence>
<evidence type="ECO:0000256" key="1">
    <source>
        <dbReference type="SAM" id="MobiDB-lite"/>
    </source>
</evidence>
<feature type="domain" description="Condensation" evidence="2">
    <location>
        <begin position="71"/>
        <end position="357"/>
    </location>
</feature>
<dbReference type="SUPFAM" id="SSF52777">
    <property type="entry name" value="CoA-dependent acyltransferases"/>
    <property type="match status" value="2"/>
</dbReference>
<dbReference type="GO" id="GO:0031177">
    <property type="term" value="F:phosphopantetheine binding"/>
    <property type="evidence" value="ECO:0007669"/>
    <property type="project" value="TreeGrafter"/>
</dbReference>
<dbReference type="GO" id="GO:0005737">
    <property type="term" value="C:cytoplasm"/>
    <property type="evidence" value="ECO:0007669"/>
    <property type="project" value="TreeGrafter"/>
</dbReference>
<sequence length="444" mass="46945">MPESAEEAGTGRGGGASPSAIRHGTRRGITVQNRRRMTSDCRVAGSYPLTFQQYARLERARQAAAHGATARTNLMESACDVTGPLSLESVRSAALAVARRHPALRLSFEDSVQVVAPCSAAEVPVADGTVALSPVEDARLALVISSDGADRHRLTAQLDHLAFDGTSIEIFWRDFWAFYASPPVSQQCACNPTFLAFADAAAARSAQPAPGLDAAVAELRAADSPLGFARFPVRLPLSEVGSRSAAAQVVDLGNTWWASYTAAARANGCTPFVAAAEAVLSAIGDLAPGSRPMMYTYLQNRRTPAEQEAIGWFAATVLLMAPEVIDLRSVRAMVGAALSHGDVATELLHRRCGGGRRPASLPSVSLALSQAPGSGTPLRVGELEIRRIAAESVGSWLPRGRLAVDVAATGQLTIAYEVERYDPAIIRTFADRIADGLLFAVDRC</sequence>
<dbReference type="GO" id="GO:0043041">
    <property type="term" value="P:amino acid activation for nonribosomal peptide biosynthetic process"/>
    <property type="evidence" value="ECO:0007669"/>
    <property type="project" value="TreeGrafter"/>
</dbReference>
<dbReference type="AlphaFoldDB" id="A0A4V2XSW1"/>
<keyword evidence="4" id="KW-1185">Reference proteome</keyword>
<comment type="caution">
    <text evidence="3">The sequence shown here is derived from an EMBL/GenBank/DDBJ whole genome shotgun (WGS) entry which is preliminary data.</text>
</comment>
<feature type="region of interest" description="Disordered" evidence="1">
    <location>
        <begin position="1"/>
        <end position="29"/>
    </location>
</feature>
<name>A0A4V2XSW1_9ACTN</name>
<accession>A0A4V2XSW1</accession>
<organism evidence="3 4">
    <name type="scientific">Kribbella albertanoniae</name>
    <dbReference type="NCBI Taxonomy" id="1266829"/>
    <lineage>
        <taxon>Bacteria</taxon>
        <taxon>Bacillati</taxon>
        <taxon>Actinomycetota</taxon>
        <taxon>Actinomycetes</taxon>
        <taxon>Propionibacteriales</taxon>
        <taxon>Kribbellaceae</taxon>
        <taxon>Kribbella</taxon>
    </lineage>
</organism>
<dbReference type="InterPro" id="IPR023213">
    <property type="entry name" value="CAT-like_dom_sf"/>
</dbReference>
<dbReference type="InterPro" id="IPR001242">
    <property type="entry name" value="Condensation_dom"/>
</dbReference>